<name>A0ABS4P5N5_9GAMM</name>
<reference evidence="2" key="1">
    <citation type="submission" date="2023-07" db="EMBL/GenBank/DDBJ databases">
        <title>Genome mining of underrepresented organisms for secondary metabolites.</title>
        <authorList>
            <person name="D'Agostino P.M."/>
        </authorList>
    </citation>
    <scope>NUCLEOTIDE SEQUENCE [LARGE SCALE GENOMIC DNA]</scope>
    <source>
        <strain evidence="2">WS4403</strain>
    </source>
</reference>
<accession>A0ABS4P5N5</accession>
<dbReference type="Pfam" id="PF19614">
    <property type="entry name" value="DUF6119"/>
    <property type="match status" value="1"/>
</dbReference>
<evidence type="ECO:0000313" key="1">
    <source>
        <dbReference type="EMBL" id="MBP2167956.1"/>
    </source>
</evidence>
<dbReference type="InterPro" id="IPR026487">
    <property type="entry name" value="CHP04141"/>
</dbReference>
<keyword evidence="2" id="KW-1185">Reference proteome</keyword>
<proteinExistence type="predicted"/>
<organism evidence="1 2">
    <name type="scientific">Winslowiella toletana</name>
    <dbReference type="NCBI Taxonomy" id="92490"/>
    <lineage>
        <taxon>Bacteria</taxon>
        <taxon>Pseudomonadati</taxon>
        <taxon>Pseudomonadota</taxon>
        <taxon>Gammaproteobacteria</taxon>
        <taxon>Enterobacterales</taxon>
        <taxon>Erwiniaceae</taxon>
        <taxon>Winslowiella</taxon>
    </lineage>
</organism>
<gene>
    <name evidence="1" type="ORF">J2125_001148</name>
</gene>
<dbReference type="EMBL" id="JAGGMQ010000001">
    <property type="protein sequence ID" value="MBP2167956.1"/>
    <property type="molecule type" value="Genomic_DNA"/>
</dbReference>
<dbReference type="NCBIfam" id="TIGR04141">
    <property type="entry name" value="TIGR04141 family sporadically distributed protein"/>
    <property type="match status" value="1"/>
</dbReference>
<evidence type="ECO:0000313" key="2">
    <source>
        <dbReference type="Proteomes" id="UP001195624"/>
    </source>
</evidence>
<protein>
    <submittedName>
        <fullName evidence="1">Uncharacterized protein (TIGR04141 family)</fullName>
    </submittedName>
</protein>
<dbReference type="Proteomes" id="UP001195624">
    <property type="component" value="Unassembled WGS sequence"/>
</dbReference>
<comment type="caution">
    <text evidence="1">The sequence shown here is derived from an EMBL/GenBank/DDBJ whole genome shotgun (WGS) entry which is preliminary data.</text>
</comment>
<sequence length="508" mass="58624">MKSGKKIHIPNTESTLYINQSKPAKYAEWIDYILFSQSELSLEDFSKSQSESAIIVCRLDDNIFLIPFGGGHHKIRKDLIERDFGLRVTLNSVDPEKLRSLDKSNYQDNPLNTRNQSTKEVDILSLNIDSELEILSTLTGKSNSPLFGDIVTGRDSLTVIISENILSLDKVLSEAFLKFRTPLPKNFEWIDNISKVKDKELCAVLDSELDEVLKSEDQHKDFWLGEPEIIDWDSQIGYCFENYKKAKGVYPTLSLNRLKEYFNKNGMPFCCDTLKEQKIYIISDTEATYKWWSAYNCLYAEVENNDELFILRNSTWYSVNVDFLKKIDQTLEKLTFYDYSLPDYNHDREDKYNFEAAKNDSSLFNVDKNLIYHGGGQSKIEFADLIKDGSDLIHVKYYRSSSTLSHLFSQAYVSAELFVSDSEFRRKLNKILPDNMKIKDILERPDTKNYTIIYAIATNKDIPKKLPLFSKITLKNAHKSLETLGFNVKIAPIKVNDELLKVTKCKKG</sequence>